<dbReference type="EMBL" id="FOYP01000002">
    <property type="protein sequence ID" value="SFR55687.1"/>
    <property type="molecule type" value="Genomic_DNA"/>
</dbReference>
<sequence length="168" mass="18469">MDNSQEALTEIFSALGARAPEQLAVSQVSEGIPQLHRYLFLKQAWAQTVDEQDDSWIDREVEAARRHPDAPFSGKGHAIGRMLELGVARSDIVDVVRNAQAEMITGLCYLLDDPSLTPEDEERVGALGWALVVTNDEFAPTDEVIGGLHESVLDTDPTGREMRPRSAT</sequence>
<evidence type="ECO:0000313" key="2">
    <source>
        <dbReference type="Proteomes" id="UP000199478"/>
    </source>
</evidence>
<gene>
    <name evidence="1" type="ORF">SAMN04488005_2860</name>
</gene>
<accession>A0A1I6HMX1</accession>
<protein>
    <submittedName>
        <fullName evidence="1">Uncharacterized protein</fullName>
    </submittedName>
</protein>
<keyword evidence="2" id="KW-1185">Reference proteome</keyword>
<name>A0A1I6HMX1_9RHOB</name>
<reference evidence="2" key="1">
    <citation type="submission" date="2016-10" db="EMBL/GenBank/DDBJ databases">
        <authorList>
            <person name="Varghese N."/>
            <person name="Submissions S."/>
        </authorList>
    </citation>
    <scope>NUCLEOTIDE SEQUENCE [LARGE SCALE GENOMIC DNA]</scope>
    <source>
        <strain evidence="2">DSM 26879</strain>
    </source>
</reference>
<proteinExistence type="predicted"/>
<dbReference type="OrthoDB" id="3483256at2"/>
<dbReference type="RefSeq" id="WP_090201339.1">
    <property type="nucleotide sequence ID" value="NZ_FOYP01000002.1"/>
</dbReference>
<organism evidence="1 2">
    <name type="scientific">Yoonia tamlensis</name>
    <dbReference type="NCBI Taxonomy" id="390270"/>
    <lineage>
        <taxon>Bacteria</taxon>
        <taxon>Pseudomonadati</taxon>
        <taxon>Pseudomonadota</taxon>
        <taxon>Alphaproteobacteria</taxon>
        <taxon>Rhodobacterales</taxon>
        <taxon>Paracoccaceae</taxon>
        <taxon>Yoonia</taxon>
    </lineage>
</organism>
<dbReference type="AlphaFoldDB" id="A0A1I6HMX1"/>
<evidence type="ECO:0000313" key="1">
    <source>
        <dbReference type="EMBL" id="SFR55687.1"/>
    </source>
</evidence>
<dbReference type="Proteomes" id="UP000199478">
    <property type="component" value="Unassembled WGS sequence"/>
</dbReference>